<feature type="domain" description="Laminin G" evidence="5">
    <location>
        <begin position="259"/>
        <end position="373"/>
    </location>
</feature>
<evidence type="ECO:0000256" key="4">
    <source>
        <dbReference type="PROSITE-ProRule" id="PRU00122"/>
    </source>
</evidence>
<evidence type="ECO:0008006" key="9">
    <source>
        <dbReference type="Google" id="ProtNLM"/>
    </source>
</evidence>
<dbReference type="PANTHER" id="PTHR13866">
    <property type="entry name" value="SPARC OSTEONECTIN"/>
    <property type="match status" value="1"/>
</dbReference>
<dbReference type="SMART" id="SM00280">
    <property type="entry name" value="KAZAL"/>
    <property type="match status" value="1"/>
</dbReference>
<keyword evidence="2" id="KW-1015">Disulfide bond</keyword>
<dbReference type="AlphaFoldDB" id="A0A8R1EUP9"/>
<comment type="caution">
    <text evidence="4">Lacks conserved residue(s) required for the propagation of feature annotation.</text>
</comment>
<evidence type="ECO:0000259" key="5">
    <source>
        <dbReference type="PROSITE" id="PS50025"/>
    </source>
</evidence>
<dbReference type="CDD" id="cd00110">
    <property type="entry name" value="LamG"/>
    <property type="match status" value="1"/>
</dbReference>
<dbReference type="CDD" id="cd00104">
    <property type="entry name" value="KAZAL_FS"/>
    <property type="match status" value="1"/>
</dbReference>
<dbReference type="SMART" id="SM00282">
    <property type="entry name" value="LamG"/>
    <property type="match status" value="1"/>
</dbReference>
<dbReference type="InterPro" id="IPR002350">
    <property type="entry name" value="Kazal_dom"/>
</dbReference>
<dbReference type="InterPro" id="IPR001791">
    <property type="entry name" value="Laminin_G"/>
</dbReference>
<evidence type="ECO:0000256" key="3">
    <source>
        <dbReference type="ARBA" id="ARBA00023180"/>
    </source>
</evidence>
<reference evidence="8" key="1">
    <citation type="submission" date="2010-08" db="EMBL/GenBank/DDBJ databases">
        <authorList>
            <consortium name="Caenorhabditis japonica Sequencing Consortium"/>
            <person name="Wilson R.K."/>
        </authorList>
    </citation>
    <scope>NUCLEOTIDE SEQUENCE [LARGE SCALE GENOMIC DNA]</scope>
    <source>
        <strain evidence="8">DF5081</strain>
    </source>
</reference>
<name>A0A8R1EUP9_CAEJA</name>
<dbReference type="GO" id="GO:0005518">
    <property type="term" value="F:collagen binding"/>
    <property type="evidence" value="ECO:0007669"/>
    <property type="project" value="TreeGrafter"/>
</dbReference>
<dbReference type="GO" id="GO:0050840">
    <property type="term" value="F:extracellular matrix binding"/>
    <property type="evidence" value="ECO:0007669"/>
    <property type="project" value="TreeGrafter"/>
</dbReference>
<dbReference type="SUPFAM" id="SSF100895">
    <property type="entry name" value="Kazal-type serine protease inhibitors"/>
    <property type="match status" value="1"/>
</dbReference>
<dbReference type="Pfam" id="PF07648">
    <property type="entry name" value="Kazal_2"/>
    <property type="match status" value="1"/>
</dbReference>
<dbReference type="PANTHER" id="PTHR13866:SF29">
    <property type="entry name" value="FOLLISTATIN"/>
    <property type="match status" value="1"/>
</dbReference>
<keyword evidence="8" id="KW-1185">Reference proteome</keyword>
<evidence type="ECO:0000256" key="1">
    <source>
        <dbReference type="ARBA" id="ARBA00022729"/>
    </source>
</evidence>
<evidence type="ECO:0000313" key="8">
    <source>
        <dbReference type="Proteomes" id="UP000005237"/>
    </source>
</evidence>
<dbReference type="EnsemblMetazoa" id="CJA40857.1">
    <property type="protein sequence ID" value="CJA40857.1"/>
    <property type="gene ID" value="WBGene00216705"/>
</dbReference>
<dbReference type="InterPro" id="IPR013320">
    <property type="entry name" value="ConA-like_dom_sf"/>
</dbReference>
<dbReference type="GO" id="GO:0005615">
    <property type="term" value="C:extracellular space"/>
    <property type="evidence" value="ECO:0007669"/>
    <property type="project" value="TreeGrafter"/>
</dbReference>
<dbReference type="Pfam" id="PF02210">
    <property type="entry name" value="Laminin_G_2"/>
    <property type="match status" value="1"/>
</dbReference>
<dbReference type="GO" id="GO:0005509">
    <property type="term" value="F:calcium ion binding"/>
    <property type="evidence" value="ECO:0007669"/>
    <property type="project" value="TreeGrafter"/>
</dbReference>
<evidence type="ECO:0000313" key="7">
    <source>
        <dbReference type="EnsemblMetazoa" id="CJA40857.1"/>
    </source>
</evidence>
<keyword evidence="1" id="KW-0732">Signal</keyword>
<dbReference type="PROSITE" id="PS50025">
    <property type="entry name" value="LAM_G_DOMAIN"/>
    <property type="match status" value="1"/>
</dbReference>
<organism evidence="7 8">
    <name type="scientific">Caenorhabditis japonica</name>
    <dbReference type="NCBI Taxonomy" id="281687"/>
    <lineage>
        <taxon>Eukaryota</taxon>
        <taxon>Metazoa</taxon>
        <taxon>Ecdysozoa</taxon>
        <taxon>Nematoda</taxon>
        <taxon>Chromadorea</taxon>
        <taxon>Rhabditida</taxon>
        <taxon>Rhabditina</taxon>
        <taxon>Rhabditomorpha</taxon>
        <taxon>Rhabditoidea</taxon>
        <taxon>Rhabditidae</taxon>
        <taxon>Peloderinae</taxon>
        <taxon>Caenorhabditis</taxon>
    </lineage>
</organism>
<dbReference type="Proteomes" id="UP000005237">
    <property type="component" value="Unassembled WGS sequence"/>
</dbReference>
<reference evidence="7" key="2">
    <citation type="submission" date="2022-06" db="UniProtKB">
        <authorList>
            <consortium name="EnsemblMetazoa"/>
        </authorList>
    </citation>
    <scope>IDENTIFICATION</scope>
    <source>
        <strain evidence="7">DF5081</strain>
    </source>
</reference>
<dbReference type="Gene3D" id="3.30.60.30">
    <property type="match status" value="1"/>
</dbReference>
<evidence type="ECO:0000256" key="2">
    <source>
        <dbReference type="ARBA" id="ARBA00023157"/>
    </source>
</evidence>
<protein>
    <recommendedName>
        <fullName evidence="9">Agrin</fullName>
    </recommendedName>
</protein>
<dbReference type="Gene3D" id="2.60.120.200">
    <property type="match status" value="1"/>
</dbReference>
<dbReference type="InterPro" id="IPR036058">
    <property type="entry name" value="Kazal_dom_sf"/>
</dbReference>
<dbReference type="PROSITE" id="PS51465">
    <property type="entry name" value="KAZAL_2"/>
    <property type="match status" value="1"/>
</dbReference>
<evidence type="ECO:0000259" key="6">
    <source>
        <dbReference type="PROSITE" id="PS51465"/>
    </source>
</evidence>
<keyword evidence="3" id="KW-0325">Glycoprotein</keyword>
<feature type="domain" description="Kazal-like" evidence="6">
    <location>
        <begin position="1"/>
        <end position="47"/>
    </location>
</feature>
<proteinExistence type="predicted"/>
<sequence>MDHLGMAANMTVCGSDGTTYTNLCELKMFACKHQIDVVPVSMGICDDENFEVLDRLQREQNLESEKRLGSSCTRHEECEKLDALCITRPGRKSVCDCDDGWKSRQGVCVEQARRKKSDRLDLNTDLLSDWVLVRKGVTRYSKLSMHIHLKEKKHGTLLRMMTEDRKVGDSRVESLQTIAYNVSLELKWKQNEVQFKLNGETQKAKFDDVLDSSVKKIFLASDGKWERSRLNSTIGFLEINDVPVRIGDVKPFYMPSEISRVLKFNENGFLKLESLKMEVRQKSYFEIVFKSEKSNGLLFYWSVPSDQHTDFVGFAMIDAKPHFVYELGSGLSYIRGGPIALNSWHSVRIERFEKQVSMFVNETLVKKQQSQVG</sequence>
<accession>A0A8R1EUP9</accession>
<dbReference type="SUPFAM" id="SSF49899">
    <property type="entry name" value="Concanavalin A-like lectins/glucanases"/>
    <property type="match status" value="1"/>
</dbReference>